<name>A0A7W6BFT1_9HYPH</name>
<accession>A0A7W6BFT1</accession>
<evidence type="ECO:0000313" key="2">
    <source>
        <dbReference type="EMBL" id="MBB3918302.1"/>
    </source>
</evidence>
<feature type="transmembrane region" description="Helical" evidence="1">
    <location>
        <begin position="105"/>
        <end position="123"/>
    </location>
</feature>
<evidence type="ECO:0000313" key="5">
    <source>
        <dbReference type="Proteomes" id="UP000545490"/>
    </source>
</evidence>
<sequence length="126" mass="13178">MQILLIITIAVHVLSSIFWAGSTFVLARNGGMGGAALFRPQIGAASVSVLSGSLLWHLLHQGSFQRTEMILATGAAAAILALLVQVIMIRAVMRSGEASPRAATGYRVSAALLVVTIICMAVAQYV</sequence>
<comment type="caution">
    <text evidence="2">The sequence shown here is derived from an EMBL/GenBank/DDBJ whole genome shotgun (WGS) entry which is preliminary data.</text>
</comment>
<organism evidence="2 5">
    <name type="scientific">Rhizobium fabae</name>
    <dbReference type="NCBI Taxonomy" id="573179"/>
    <lineage>
        <taxon>Bacteria</taxon>
        <taxon>Pseudomonadati</taxon>
        <taxon>Pseudomonadota</taxon>
        <taxon>Alphaproteobacteria</taxon>
        <taxon>Hyphomicrobiales</taxon>
        <taxon>Rhizobiaceae</taxon>
        <taxon>Rhizobium/Agrobacterium group</taxon>
        <taxon>Rhizobium</taxon>
    </lineage>
</organism>
<dbReference type="AlphaFoldDB" id="A0A7W6BFT1"/>
<feature type="transmembrane region" description="Helical" evidence="1">
    <location>
        <begin position="70"/>
        <end position="93"/>
    </location>
</feature>
<reference evidence="2 5" key="2">
    <citation type="submission" date="2020-08" db="EMBL/GenBank/DDBJ databases">
        <title>Genomic Encyclopedia of Type Strains, Phase IV (KMG-IV): sequencing the most valuable type-strain genomes for metagenomic binning, comparative biology and taxonomic classification.</title>
        <authorList>
            <person name="Goeker M."/>
        </authorList>
    </citation>
    <scope>NUCLEOTIDE SEQUENCE [LARGE SCALE GENOMIC DNA]</scope>
    <source>
        <strain evidence="2 5">DSM 19331</strain>
    </source>
</reference>
<dbReference type="EMBL" id="JACIDG010000018">
    <property type="protein sequence ID" value="MBB3918302.1"/>
    <property type="molecule type" value="Genomic_DNA"/>
</dbReference>
<feature type="transmembrane region" description="Helical" evidence="1">
    <location>
        <begin position="37"/>
        <end position="58"/>
    </location>
</feature>
<dbReference type="RefSeq" id="WP_126829738.1">
    <property type="nucleotide sequence ID" value="NZ_JACIDG010000018.1"/>
</dbReference>
<keyword evidence="4" id="KW-1185">Reference proteome</keyword>
<dbReference type="EMBL" id="RJJU01000018">
    <property type="protein sequence ID" value="RUM08597.1"/>
    <property type="molecule type" value="Genomic_DNA"/>
</dbReference>
<gene>
    <name evidence="3" type="ORF">EFB14_28140</name>
    <name evidence="2" type="ORF">GGQ65_005640</name>
</gene>
<protein>
    <recommendedName>
        <fullName evidence="6">Integral membrane protein</fullName>
    </recommendedName>
</protein>
<dbReference type="Proteomes" id="UP000545490">
    <property type="component" value="Unassembled WGS sequence"/>
</dbReference>
<keyword evidence="1" id="KW-0472">Membrane</keyword>
<evidence type="ECO:0000313" key="4">
    <source>
        <dbReference type="Proteomes" id="UP000272004"/>
    </source>
</evidence>
<proteinExistence type="predicted"/>
<dbReference type="Proteomes" id="UP000272004">
    <property type="component" value="Unassembled WGS sequence"/>
</dbReference>
<evidence type="ECO:0000256" key="1">
    <source>
        <dbReference type="SAM" id="Phobius"/>
    </source>
</evidence>
<keyword evidence="1" id="KW-0812">Transmembrane</keyword>
<evidence type="ECO:0000313" key="3">
    <source>
        <dbReference type="EMBL" id="RUM08597.1"/>
    </source>
</evidence>
<evidence type="ECO:0008006" key="6">
    <source>
        <dbReference type="Google" id="ProtNLM"/>
    </source>
</evidence>
<reference evidence="3 4" key="1">
    <citation type="submission" date="2018-11" db="EMBL/GenBank/DDBJ databases">
        <authorList>
            <person name="Huo Y."/>
        </authorList>
    </citation>
    <scope>NUCLEOTIDE SEQUENCE [LARGE SCALE GENOMIC DNA]</scope>
    <source>
        <strain evidence="3 4">CCBAU 33202</strain>
    </source>
</reference>
<keyword evidence="1" id="KW-1133">Transmembrane helix</keyword>